<dbReference type="HOGENOM" id="CLU_375427_0_0_3"/>
<feature type="region of interest" description="Disordered" evidence="1">
    <location>
        <begin position="589"/>
        <end position="718"/>
    </location>
</feature>
<proteinExistence type="predicted"/>
<gene>
    <name evidence="2" type="ordered locus">gll2468</name>
</gene>
<protein>
    <submittedName>
        <fullName evidence="2">Gll2468 protein</fullName>
    </submittedName>
</protein>
<dbReference type="PATRIC" id="fig|251221.4.peg.2504"/>
<evidence type="ECO:0000256" key="1">
    <source>
        <dbReference type="SAM" id="MobiDB-lite"/>
    </source>
</evidence>
<dbReference type="EnsemblBacteria" id="BAC90409">
    <property type="protein sequence ID" value="BAC90409"/>
    <property type="gene ID" value="BAC90409"/>
</dbReference>
<dbReference type="STRING" id="251221.gene:10759967"/>
<reference evidence="2 3" key="1">
    <citation type="journal article" date="2003" name="DNA Res.">
        <title>Complete genome structure of Gloeobacter violaceus PCC 7421, a cyanobacterium that lacks thylakoids.</title>
        <authorList>
            <person name="Nakamura Y."/>
            <person name="Kaneko T."/>
            <person name="Sato S."/>
            <person name="Mimuro M."/>
            <person name="Miyashita H."/>
            <person name="Tsuchiya T."/>
            <person name="Sasamoto S."/>
            <person name="Watanabe A."/>
            <person name="Kawashima K."/>
            <person name="Kishida Y."/>
            <person name="Kiyokawa C."/>
            <person name="Kohara M."/>
            <person name="Matsumoto M."/>
            <person name="Matsuno A."/>
            <person name="Nakazaki N."/>
            <person name="Shimpo S."/>
            <person name="Takeuchi C."/>
            <person name="Yamada M."/>
            <person name="Tabata S."/>
        </authorList>
    </citation>
    <scope>NUCLEOTIDE SEQUENCE [LARGE SCALE GENOMIC DNA]</scope>
    <source>
        <strain evidence="3">ATCC 29082 / PCC 7421</strain>
    </source>
</reference>
<name>Q7NHR7_GLOVI</name>
<sequence length="739" mass="80940">MLKVIQEFPCMSDTLLLKPVFSRPATTLPKGIQLPPGWQHLAWHQAQTLLALDDPEVDIIVNTAMTGDGKSLAAYLGVLTRRLETIGLYPTNELARDQEGQVRGYIRQFAPSWEPRLVRLSGPELEVYAREAGLRKGTVLSGLGAQREVLLTNPDIFHYLHRGAYITQKDSPDRLWQRFDSDFELLFHVFGPPQVAAVLNTLLLMRCTMGRKKFMFLSATPDPQLIERLRLAGFNVREIDPKAADCYRSPEDEAEAQALAAQGWRRVSRGLELEFIRLEPSPRASEAWLRENAPQILEYFRVHSGSRGAIILNSIASVKRLLPHFQAVFATAGLTVRENTGLTGATARRASLEADLVTGTSTIDVGVDFKINFLIFESSDAGNFIQRLGRLGRHDGYESPSGFVPFDYFKAIALAPNFFVERLFDGPEASFVAGGTFDRFFLNEQIHTHYRRINEFSGYYKRWGAIQSLKIAYKLGHSTVKAQYAEAKAAFSDACRQVFDVEVLPLFGRVKAWEREWHEQSGQKGNPIFDVATSFRGSGDLPASATPFSSRICTPRSAARARILSSATVWRIESARRSCVRRARAIGVGPAPSAATRAPQKGWSMVKGTTRAGTPARSAAPVVPAPPWCTTAVTRGKSQSLGRASAKNTSSAQPREASPPHPQSSTARTPALRTAPSTSAVTAAGSSFAMLPKPILTTGPSRVRKTSSAGDGFHVGGAGSTQYPVTCRGRSLCTGTCST</sequence>
<dbReference type="InterPro" id="IPR017575">
    <property type="entry name" value="CRISPR-assoc_helicase_Cas3"/>
</dbReference>
<feature type="compositionally biased region" description="Polar residues" evidence="1">
    <location>
        <begin position="636"/>
        <end position="653"/>
    </location>
</feature>
<dbReference type="AlphaFoldDB" id="Q7NHR7"/>
<reference evidence="2 3" key="2">
    <citation type="journal article" date="2003" name="DNA Res.">
        <title>Complete genome structure of Gloeobacter violaceus PCC 7421, a cyanobacterium that lacks thylakoids (supplement).</title>
        <authorList>
            <person name="Nakamura Y."/>
            <person name="Kaneko T."/>
            <person name="Sato S."/>
            <person name="Mimuro M."/>
            <person name="Miyashita H."/>
            <person name="Tsuchiya T."/>
            <person name="Sasamoto S."/>
            <person name="Watanabe A."/>
            <person name="Kawashima K."/>
            <person name="Kishida Y."/>
            <person name="Kiyokawa C."/>
            <person name="Kohara M."/>
            <person name="Matsumoto M."/>
            <person name="Matsuno A."/>
            <person name="Nakazaki N."/>
            <person name="Shimpo S."/>
            <person name="Takeuchi C."/>
            <person name="Yamada M."/>
            <person name="Tabata S."/>
        </authorList>
    </citation>
    <scope>NUCLEOTIDE SEQUENCE [LARGE SCALE GENOMIC DNA]</scope>
    <source>
        <strain evidence="3">ATCC 29082 / PCC 7421</strain>
    </source>
</reference>
<dbReference type="eggNOG" id="COG1203">
    <property type="taxonomic scope" value="Bacteria"/>
</dbReference>
<dbReference type="Gene3D" id="3.40.50.300">
    <property type="entry name" value="P-loop containing nucleotide triphosphate hydrolases"/>
    <property type="match status" value="1"/>
</dbReference>
<dbReference type="PhylomeDB" id="Q7NHR7"/>
<dbReference type="eggNOG" id="COG1205">
    <property type="taxonomic scope" value="Bacteria"/>
</dbReference>
<accession>Q7NHR7</accession>
<keyword evidence="3" id="KW-1185">Reference proteome</keyword>
<dbReference type="OrthoDB" id="415697at2"/>
<dbReference type="InterPro" id="IPR027417">
    <property type="entry name" value="P-loop_NTPase"/>
</dbReference>
<evidence type="ECO:0000313" key="2">
    <source>
        <dbReference type="EMBL" id="BAC90409.1"/>
    </source>
</evidence>
<feature type="compositionally biased region" description="Low complexity" evidence="1">
    <location>
        <begin position="614"/>
        <end position="634"/>
    </location>
</feature>
<evidence type="ECO:0000313" key="3">
    <source>
        <dbReference type="Proteomes" id="UP000000557"/>
    </source>
</evidence>
<dbReference type="NCBIfam" id="TIGR03158">
    <property type="entry name" value="cas3_cyano"/>
    <property type="match status" value="1"/>
</dbReference>
<dbReference type="KEGG" id="gvi:gll2468"/>
<organism evidence="2 3">
    <name type="scientific">Gloeobacter violaceus (strain ATCC 29082 / PCC 7421)</name>
    <dbReference type="NCBI Taxonomy" id="251221"/>
    <lineage>
        <taxon>Bacteria</taxon>
        <taxon>Bacillati</taxon>
        <taxon>Cyanobacteriota</taxon>
        <taxon>Cyanophyceae</taxon>
        <taxon>Gloeobacterales</taxon>
        <taxon>Gloeobacteraceae</taxon>
        <taxon>Gloeobacter</taxon>
    </lineage>
</organism>
<dbReference type="Proteomes" id="UP000000557">
    <property type="component" value="Chromosome"/>
</dbReference>
<feature type="compositionally biased region" description="Polar residues" evidence="1">
    <location>
        <begin position="675"/>
        <end position="685"/>
    </location>
</feature>
<dbReference type="InParanoid" id="Q7NHR7"/>
<dbReference type="EMBL" id="BA000045">
    <property type="protein sequence ID" value="BAC90409.1"/>
    <property type="molecule type" value="Genomic_DNA"/>
</dbReference>
<dbReference type="SUPFAM" id="SSF52540">
    <property type="entry name" value="P-loop containing nucleoside triphosphate hydrolases"/>
    <property type="match status" value="1"/>
</dbReference>